<sequence>MKIIGPDVRHFSRYSIDEPYPSPPPITHTDRSDILQALAELRRQAQREDDGHRERQEPSPPTPDQTKTPPRAEFPDGTAKSWVFRRVLELGWTPQLFAEFDATISSRGREGHKPERFGKKYQWIALRELLARIADNYHPRRQQGDAENTYRGAWQIHGRDIDPTLPPAPLLSSTPRQTRFDTTFSSDDSQRWWLPDGPDYSRSDPPADSDWAARPDGIVEIQPHLKRFAPDGSAWVVLHSTHNWEEEDPLGGDDPDRNRRQQWSHIYSWLVTKPDTASVYEFLSETSLMGRWMPEGLSPTSVVYLGEMPWGAAANEYPQEWDTGHGGKTLPRPVYPTWTEYCWESVVLDCSIDESVNAWMPSLELFEAGKLTWLPRTRQWLDADGRVAAQYFETTDRKHAALVVLESWLKNVLASAQWSLIFGHLGEKQLFSSNDSQPGLAGDWTEIDTTAVLYGSGRWKLGNTRTELRHLE</sequence>
<feature type="compositionally biased region" description="Polar residues" evidence="1">
    <location>
        <begin position="176"/>
        <end position="187"/>
    </location>
</feature>
<comment type="caution">
    <text evidence="2">The sequence shown here is derived from an EMBL/GenBank/DDBJ whole genome shotgun (WGS) entry which is preliminary data.</text>
</comment>
<evidence type="ECO:0000256" key="1">
    <source>
        <dbReference type="SAM" id="MobiDB-lite"/>
    </source>
</evidence>
<evidence type="ECO:0000313" key="2">
    <source>
        <dbReference type="EMBL" id="MDV6285793.1"/>
    </source>
</evidence>
<feature type="compositionally biased region" description="Basic and acidic residues" evidence="1">
    <location>
        <begin position="40"/>
        <end position="57"/>
    </location>
</feature>
<feature type="region of interest" description="Disordered" evidence="1">
    <location>
        <begin position="12"/>
        <end position="76"/>
    </location>
</feature>
<dbReference type="EMBL" id="JAWLKA010000029">
    <property type="protein sequence ID" value="MDV6285793.1"/>
    <property type="molecule type" value="Genomic_DNA"/>
</dbReference>
<evidence type="ECO:0000313" key="3">
    <source>
        <dbReference type="Proteomes" id="UP001185737"/>
    </source>
</evidence>
<proteinExistence type="predicted"/>
<organism evidence="2 3">
    <name type="scientific">Rhodococcus jostii</name>
    <dbReference type="NCBI Taxonomy" id="132919"/>
    <lineage>
        <taxon>Bacteria</taxon>
        <taxon>Bacillati</taxon>
        <taxon>Actinomycetota</taxon>
        <taxon>Actinomycetes</taxon>
        <taxon>Mycobacteriales</taxon>
        <taxon>Nocardiaceae</taxon>
        <taxon>Rhodococcus</taxon>
    </lineage>
</organism>
<accession>A0ABU4CQG3</accession>
<name>A0ABU4CQG3_RHOJO</name>
<evidence type="ECO:0008006" key="4">
    <source>
        <dbReference type="Google" id="ProtNLM"/>
    </source>
</evidence>
<dbReference type="Proteomes" id="UP001185737">
    <property type="component" value="Unassembled WGS sequence"/>
</dbReference>
<feature type="region of interest" description="Disordered" evidence="1">
    <location>
        <begin position="160"/>
        <end position="212"/>
    </location>
</feature>
<keyword evidence="3" id="KW-1185">Reference proteome</keyword>
<dbReference type="RefSeq" id="WP_317571110.1">
    <property type="nucleotide sequence ID" value="NZ_JAWLKA010000029.1"/>
</dbReference>
<protein>
    <recommendedName>
        <fullName evidence="4">Bacteriophage protein</fullName>
    </recommendedName>
</protein>
<gene>
    <name evidence="2" type="ORF">R3Q59_35495</name>
</gene>
<reference evidence="2 3" key="1">
    <citation type="submission" date="2023-10" db="EMBL/GenBank/DDBJ databases">
        <title>Development of a sustainable strategy for remediation of hydrocarbon-contaminated territories based on the waste exchange concept.</title>
        <authorList>
            <person name="Krivoruchko A."/>
        </authorList>
    </citation>
    <scope>NUCLEOTIDE SEQUENCE [LARGE SCALE GENOMIC DNA]</scope>
    <source>
        <strain evidence="2 3">IEGM 60</strain>
    </source>
</reference>